<dbReference type="Pfam" id="PF07715">
    <property type="entry name" value="Plug"/>
    <property type="match status" value="1"/>
</dbReference>
<dbReference type="InterPro" id="IPR023996">
    <property type="entry name" value="TonB-dep_OMP_SusC/RagA"/>
</dbReference>
<keyword evidence="1" id="KW-1134">Transmembrane beta strand</keyword>
<keyword evidence="4" id="KW-1185">Reference proteome</keyword>
<dbReference type="InterPro" id="IPR039426">
    <property type="entry name" value="TonB-dep_rcpt-like"/>
</dbReference>
<dbReference type="Proteomes" id="UP000293874">
    <property type="component" value="Unassembled WGS sequence"/>
</dbReference>
<comment type="caution">
    <text evidence="3">The sequence shown here is derived from an EMBL/GenBank/DDBJ whole genome shotgun (WGS) entry which is preliminary data.</text>
</comment>
<proteinExistence type="inferred from homology"/>
<comment type="similarity">
    <text evidence="1">Belongs to the TonB-dependent receptor family.</text>
</comment>
<dbReference type="Pfam" id="PF13715">
    <property type="entry name" value="CarbopepD_reg_2"/>
    <property type="match status" value="1"/>
</dbReference>
<keyword evidence="1" id="KW-0472">Membrane</keyword>
<accession>A0A4Q7N0W6</accession>
<dbReference type="InterPro" id="IPR008969">
    <property type="entry name" value="CarboxyPept-like_regulatory"/>
</dbReference>
<dbReference type="NCBIfam" id="TIGR04056">
    <property type="entry name" value="OMP_RagA_SusC"/>
    <property type="match status" value="1"/>
</dbReference>
<name>A0A4Q7N0W6_9BACT</name>
<organism evidence="3 4">
    <name type="scientific">Pseudobacter ginsenosidimutans</name>
    <dbReference type="NCBI Taxonomy" id="661488"/>
    <lineage>
        <taxon>Bacteria</taxon>
        <taxon>Pseudomonadati</taxon>
        <taxon>Bacteroidota</taxon>
        <taxon>Chitinophagia</taxon>
        <taxon>Chitinophagales</taxon>
        <taxon>Chitinophagaceae</taxon>
        <taxon>Pseudobacter</taxon>
    </lineage>
</organism>
<dbReference type="AlphaFoldDB" id="A0A4Q7N0W6"/>
<protein>
    <submittedName>
        <fullName evidence="3">TonB-linked SusC/RagA family outer membrane protein</fullName>
    </submittedName>
</protein>
<sequence length="1179" mass="129899">MQKTAYCSRSDLAAAGSPVHVQLISRNLRTEYALRTLWSAAFRLPGQMLRIMRMISFLMLISLMHVTAASRSQTVTLSGKNLTVRAIFSAIEKQTGYLVWGKSAFLDSSKPVTINVRDVTVITLLDKVVEDQPFTYKIAGNTIILSEKPASISFNPPIVLYQTPRNYFPFAGMVINAETQEKLVSATIGVKGAAFAVVADQYGNFNLGDVKQDATLQISSVGFQTIEISAKTLMNIEPNNTLTLRAGTIRKIPNGIFIIALHPVRAVLAEVVINNGMFTRNKESFSGAATVFTGAELRAVGTKNALQSLKTLDPSFIIVENNLAGSNPNRMPTIEIRGRTTLTNTNLNDQFSADPNQPLFILDGFETTLQTIYDLDMNRIAKITILKDAASTALYGSKAANGVVVVETKRPVPGKMQVSYSADFSAELPDLSSYNLMTAEEKLRWEKLTNSTLSTSTDAWRIEERYAARTADVARGVNTYWLHEPVQTGFGQRHSIQFNGGNSDLVFNAGATYTKKEGAMKGSSRENWGGNLVISYRKGRLNITENLMLQGSKGIESPYGNFATFAAANPYYRKTDENGFVNRLLDPIYDTTEINPLYNASLYSINQNKGFGFTNNLRGIFTLTNSLQLEAGLAAGKNNSDAVVFIPPDNTMFDGVEANKKGSYTSAKTETKTVNAYAAISYGQMIGKGRLSANIRGNIESTTNEMLGFTAVGFPYGTNGNPSYAYGYAPASRPTSSRVTSRGAGVASSINYMYNNRYGIDLVYTLSGASAFGSNKRYKPFYSAGASWNINREDFFRNISWINSLRLRGNIGYSGNQNLGNFTSVSTYAYQSTSSNYFGQGLALLSLGSPDLEWSKTLNGSYGLEFSLLNNRLGGSIEYFTKLTDPLSVPAEGTVPSSVAVNNSYVINVGNLNTSGWNLNLRYSPIYQLEKRIIWTIAITATQNKSEYNGFSNRLSALNKEEQESNGLSRYYDGYSPDDLWAVESLGIDPATGRELFRKQDGTITYVYDPADIVRIGNLRPKLEGVITNTFAYRDFTLGISARYRIGGYVFNSALYNKVENTGGDISSFALVIVRPNLDKRALYNRWQKPGDVAEFTTVHAFNASPMSSRYVQKDNHLIGESINLGWRTSAPWVRRLHLQTIGANFILNDIFRIESVLTERGLEYPFARTASLSINLSF</sequence>
<dbReference type="Gene3D" id="2.170.130.10">
    <property type="entry name" value="TonB-dependent receptor, plug domain"/>
    <property type="match status" value="1"/>
</dbReference>
<dbReference type="PROSITE" id="PS52016">
    <property type="entry name" value="TONB_DEPENDENT_REC_3"/>
    <property type="match status" value="1"/>
</dbReference>
<dbReference type="InterPro" id="IPR012910">
    <property type="entry name" value="Plug_dom"/>
</dbReference>
<feature type="domain" description="TonB-dependent receptor plug" evidence="2">
    <location>
        <begin position="283"/>
        <end position="403"/>
    </location>
</feature>
<dbReference type="InterPro" id="IPR023997">
    <property type="entry name" value="TonB-dep_OMP_SusC/RagA_CS"/>
</dbReference>
<dbReference type="InterPro" id="IPR037066">
    <property type="entry name" value="Plug_dom_sf"/>
</dbReference>
<keyword evidence="1" id="KW-0813">Transport</keyword>
<dbReference type="GO" id="GO:0009279">
    <property type="term" value="C:cell outer membrane"/>
    <property type="evidence" value="ECO:0007669"/>
    <property type="project" value="UniProtKB-SubCell"/>
</dbReference>
<comment type="subcellular location">
    <subcellularLocation>
        <location evidence="1">Cell outer membrane</location>
        <topology evidence="1">Multi-pass membrane protein</topology>
    </subcellularLocation>
</comment>
<evidence type="ECO:0000259" key="2">
    <source>
        <dbReference type="Pfam" id="PF07715"/>
    </source>
</evidence>
<dbReference type="SUPFAM" id="SSF49464">
    <property type="entry name" value="Carboxypeptidase regulatory domain-like"/>
    <property type="match status" value="1"/>
</dbReference>
<evidence type="ECO:0000256" key="1">
    <source>
        <dbReference type="PROSITE-ProRule" id="PRU01360"/>
    </source>
</evidence>
<dbReference type="EMBL" id="SGXA01000001">
    <property type="protein sequence ID" value="RZS74204.1"/>
    <property type="molecule type" value="Genomic_DNA"/>
</dbReference>
<evidence type="ECO:0000313" key="3">
    <source>
        <dbReference type="EMBL" id="RZS74204.1"/>
    </source>
</evidence>
<reference evidence="3 4" key="1">
    <citation type="submission" date="2019-02" db="EMBL/GenBank/DDBJ databases">
        <title>Genomic Encyclopedia of Type Strains, Phase IV (KMG-IV): sequencing the most valuable type-strain genomes for metagenomic binning, comparative biology and taxonomic classification.</title>
        <authorList>
            <person name="Goeker M."/>
        </authorList>
    </citation>
    <scope>NUCLEOTIDE SEQUENCE [LARGE SCALE GENOMIC DNA]</scope>
    <source>
        <strain evidence="3 4">DSM 18116</strain>
    </source>
</reference>
<evidence type="ECO:0000313" key="4">
    <source>
        <dbReference type="Proteomes" id="UP000293874"/>
    </source>
</evidence>
<dbReference type="NCBIfam" id="TIGR04057">
    <property type="entry name" value="SusC_RagA_signa"/>
    <property type="match status" value="1"/>
</dbReference>
<dbReference type="SUPFAM" id="SSF56935">
    <property type="entry name" value="Porins"/>
    <property type="match status" value="1"/>
</dbReference>
<gene>
    <name evidence="3" type="ORF">EV199_0048</name>
</gene>
<keyword evidence="1" id="KW-0998">Cell outer membrane</keyword>
<keyword evidence="1" id="KW-0812">Transmembrane</keyword>